<evidence type="ECO:0000259" key="1">
    <source>
        <dbReference type="Pfam" id="PF13788"/>
    </source>
</evidence>
<evidence type="ECO:0000313" key="3">
    <source>
        <dbReference type="Proteomes" id="UP001597343"/>
    </source>
</evidence>
<dbReference type="EMBL" id="JBHUIO010000005">
    <property type="protein sequence ID" value="MFD2169672.1"/>
    <property type="molecule type" value="Genomic_DNA"/>
</dbReference>
<evidence type="ECO:0000313" key="2">
    <source>
        <dbReference type="EMBL" id="MFD2169672.1"/>
    </source>
</evidence>
<proteinExistence type="predicted"/>
<sequence length="121" mass="13578">MEIEVNRRGDSEVAVISSDSIVIAGLQDALDVMVNLRYSGYEKMVLRKEHLLDDFYELRTGIAGEILQKYTNYGMKIAIVGDFSGYNSKSLNDFIYECNRGNRVFFKATEAEALDALHGVA</sequence>
<gene>
    <name evidence="2" type="ORF">ACFSOY_06655</name>
</gene>
<feature type="domain" description="DUF4180" evidence="1">
    <location>
        <begin position="10"/>
        <end position="117"/>
    </location>
</feature>
<dbReference type="Pfam" id="PF13788">
    <property type="entry name" value="DUF4180"/>
    <property type="match status" value="1"/>
</dbReference>
<organism evidence="2 3">
    <name type="scientific">Tumebacillus lipolyticus</name>
    <dbReference type="NCBI Taxonomy" id="1280370"/>
    <lineage>
        <taxon>Bacteria</taxon>
        <taxon>Bacillati</taxon>
        <taxon>Bacillota</taxon>
        <taxon>Bacilli</taxon>
        <taxon>Bacillales</taxon>
        <taxon>Alicyclobacillaceae</taxon>
        <taxon>Tumebacillus</taxon>
    </lineage>
</organism>
<comment type="caution">
    <text evidence="2">The sequence shown here is derived from an EMBL/GenBank/DDBJ whole genome shotgun (WGS) entry which is preliminary data.</text>
</comment>
<dbReference type="RefSeq" id="WP_386046762.1">
    <property type="nucleotide sequence ID" value="NZ_JBHUIO010000005.1"/>
</dbReference>
<reference evidence="3" key="1">
    <citation type="journal article" date="2019" name="Int. J. Syst. Evol. Microbiol.">
        <title>The Global Catalogue of Microorganisms (GCM) 10K type strain sequencing project: providing services to taxonomists for standard genome sequencing and annotation.</title>
        <authorList>
            <consortium name="The Broad Institute Genomics Platform"/>
            <consortium name="The Broad Institute Genome Sequencing Center for Infectious Disease"/>
            <person name="Wu L."/>
            <person name="Ma J."/>
        </authorList>
    </citation>
    <scope>NUCLEOTIDE SEQUENCE [LARGE SCALE GENOMIC DNA]</scope>
    <source>
        <strain evidence="3">CGMCC 1.13574</strain>
    </source>
</reference>
<protein>
    <submittedName>
        <fullName evidence="2">DUF4180 domain-containing protein</fullName>
    </submittedName>
</protein>
<dbReference type="InterPro" id="IPR025438">
    <property type="entry name" value="DUF4180"/>
</dbReference>
<accession>A0ABW4ZUV9</accession>
<keyword evidence="3" id="KW-1185">Reference proteome</keyword>
<name>A0ABW4ZUV9_9BACL</name>
<dbReference type="Proteomes" id="UP001597343">
    <property type="component" value="Unassembled WGS sequence"/>
</dbReference>